<feature type="region of interest" description="Disordered" evidence="5">
    <location>
        <begin position="1"/>
        <end position="36"/>
    </location>
</feature>
<feature type="transmembrane region" description="Helical" evidence="6">
    <location>
        <begin position="314"/>
        <end position="333"/>
    </location>
</feature>
<feature type="transmembrane region" description="Helical" evidence="6">
    <location>
        <begin position="209"/>
        <end position="230"/>
    </location>
</feature>
<protein>
    <submittedName>
        <fullName evidence="8">MFS transporter</fullName>
    </submittedName>
</protein>
<dbReference type="OrthoDB" id="146345at2"/>
<evidence type="ECO:0000256" key="3">
    <source>
        <dbReference type="ARBA" id="ARBA00022989"/>
    </source>
</evidence>
<dbReference type="Proteomes" id="UP000325307">
    <property type="component" value="Unassembled WGS sequence"/>
</dbReference>
<dbReference type="InterPro" id="IPR050327">
    <property type="entry name" value="Proton-linked_MCT"/>
</dbReference>
<feature type="transmembrane region" description="Helical" evidence="6">
    <location>
        <begin position="179"/>
        <end position="203"/>
    </location>
</feature>
<accession>A0A5A7NT98</accession>
<evidence type="ECO:0000256" key="6">
    <source>
        <dbReference type="SAM" id="Phobius"/>
    </source>
</evidence>
<feature type="domain" description="Major facilitator superfamily (MFS) profile" evidence="7">
    <location>
        <begin position="53"/>
        <end position="458"/>
    </location>
</feature>
<dbReference type="InterPro" id="IPR011701">
    <property type="entry name" value="MFS"/>
</dbReference>
<feature type="transmembrane region" description="Helical" evidence="6">
    <location>
        <begin position="88"/>
        <end position="108"/>
    </location>
</feature>
<dbReference type="PANTHER" id="PTHR11360:SF284">
    <property type="entry name" value="EG:103B4.3 PROTEIN-RELATED"/>
    <property type="match status" value="1"/>
</dbReference>
<evidence type="ECO:0000256" key="1">
    <source>
        <dbReference type="ARBA" id="ARBA00004651"/>
    </source>
</evidence>
<dbReference type="GO" id="GO:0022857">
    <property type="term" value="F:transmembrane transporter activity"/>
    <property type="evidence" value="ECO:0007669"/>
    <property type="project" value="InterPro"/>
</dbReference>
<feature type="transmembrane region" description="Helical" evidence="6">
    <location>
        <begin position="51"/>
        <end position="68"/>
    </location>
</feature>
<dbReference type="SUPFAM" id="SSF103473">
    <property type="entry name" value="MFS general substrate transporter"/>
    <property type="match status" value="1"/>
</dbReference>
<dbReference type="GO" id="GO:0005886">
    <property type="term" value="C:plasma membrane"/>
    <property type="evidence" value="ECO:0007669"/>
    <property type="project" value="UniProtKB-SubCell"/>
</dbReference>
<keyword evidence="2 6" id="KW-0812">Transmembrane</keyword>
<proteinExistence type="predicted"/>
<dbReference type="PROSITE" id="PS50850">
    <property type="entry name" value="MFS"/>
    <property type="match status" value="1"/>
</dbReference>
<gene>
    <name evidence="8" type="ORF">NCCP1664_14570</name>
</gene>
<evidence type="ECO:0000313" key="8">
    <source>
        <dbReference type="EMBL" id="GER22961.1"/>
    </source>
</evidence>
<keyword evidence="3 6" id="KW-1133">Transmembrane helix</keyword>
<feature type="transmembrane region" description="Helical" evidence="6">
    <location>
        <begin position="340"/>
        <end position="357"/>
    </location>
</feature>
<comment type="subcellular location">
    <subcellularLocation>
        <location evidence="1">Cell membrane</location>
        <topology evidence="1">Multi-pass membrane protein</topology>
    </subcellularLocation>
</comment>
<feature type="transmembrane region" description="Helical" evidence="6">
    <location>
        <begin position="431"/>
        <end position="453"/>
    </location>
</feature>
<organism evidence="8 9">
    <name type="scientific">Zafaria cholistanensis</name>
    <dbReference type="NCBI Taxonomy" id="1682741"/>
    <lineage>
        <taxon>Bacteria</taxon>
        <taxon>Bacillati</taxon>
        <taxon>Actinomycetota</taxon>
        <taxon>Actinomycetes</taxon>
        <taxon>Micrococcales</taxon>
        <taxon>Micrococcaceae</taxon>
        <taxon>Zafaria</taxon>
    </lineage>
</organism>
<evidence type="ECO:0000259" key="7">
    <source>
        <dbReference type="PROSITE" id="PS50850"/>
    </source>
</evidence>
<evidence type="ECO:0000256" key="4">
    <source>
        <dbReference type="ARBA" id="ARBA00023136"/>
    </source>
</evidence>
<comment type="caution">
    <text evidence="8">The sequence shown here is derived from an EMBL/GenBank/DDBJ whole genome shotgun (WGS) entry which is preliminary data.</text>
</comment>
<dbReference type="Gene3D" id="1.20.1250.20">
    <property type="entry name" value="MFS general substrate transporter like domains"/>
    <property type="match status" value="2"/>
</dbReference>
<keyword evidence="4 6" id="KW-0472">Membrane</keyword>
<dbReference type="CDD" id="cd17355">
    <property type="entry name" value="MFS_YcxA_like"/>
    <property type="match status" value="1"/>
</dbReference>
<dbReference type="InterPro" id="IPR020846">
    <property type="entry name" value="MFS_dom"/>
</dbReference>
<dbReference type="AlphaFoldDB" id="A0A5A7NT98"/>
<dbReference type="InterPro" id="IPR036259">
    <property type="entry name" value="MFS_trans_sf"/>
</dbReference>
<feature type="transmembrane region" description="Helical" evidence="6">
    <location>
        <begin position="369"/>
        <end position="391"/>
    </location>
</feature>
<name>A0A5A7NT98_9MICC</name>
<sequence length="472" mass="49215">MKSPESSGPTALPQAVSPGSTPAVDSAPTLNSVPSAGRASSLEGAQAARRAWTVAALTLLALVAGAAFRSTTGALLEPLESEFGWTRSATSGAVAANLVVYGLTAPFAAAAMERFGVKRVVAGGLLLTAAGSALTTVMSELWQLWILWGAFIGAGTGVMALVFGSIVANRWFAARRGLVMGLFSGANACGQLIFLPLIVHLAHSPGWRAAALAVAFVAALAVPLWLLGFADRPQDLGLRPYGENPDDPQPDPVPSPVPAWKLAVVVLREAACRRVFWILAFTFFVCGWSTNGLVQTHFIPAAHDHGMPATTAAGLLAIIGVFDIAGTVLSGWLTDRFDPALLLVAYYGLRGLSLLFINTMLAPAIEPPLWIFIVFYGLDWVATVPPTVALCREHFGIQRAGIVFGWVFAAHMVGAGIASTAAGWIRESTGSYALAWMSAAVLCGVAALSLCVIRSPGRRLPPGRPPGDAAGT</sequence>
<keyword evidence="9" id="KW-1185">Reference proteome</keyword>
<feature type="transmembrane region" description="Helical" evidence="6">
    <location>
        <begin position="120"/>
        <end position="139"/>
    </location>
</feature>
<dbReference type="EMBL" id="BKDJ01000006">
    <property type="protein sequence ID" value="GER22961.1"/>
    <property type="molecule type" value="Genomic_DNA"/>
</dbReference>
<feature type="transmembrane region" description="Helical" evidence="6">
    <location>
        <begin position="145"/>
        <end position="167"/>
    </location>
</feature>
<dbReference type="Pfam" id="PF07690">
    <property type="entry name" value="MFS_1"/>
    <property type="match status" value="1"/>
</dbReference>
<evidence type="ECO:0000256" key="5">
    <source>
        <dbReference type="SAM" id="MobiDB-lite"/>
    </source>
</evidence>
<reference evidence="8 9" key="1">
    <citation type="submission" date="2019-09" db="EMBL/GenBank/DDBJ databases">
        <title>Arthrobacter zafarii sp. nov., a moderately thermotolerant and halotolerant actinobacterium isolated from Cholistan desert soil of Pakistan.</title>
        <authorList>
            <person name="Amin A."/>
            <person name="Ahmed I."/>
            <person name="Khalid N."/>
            <person name="Schumann P."/>
            <person name="Busse H.J."/>
            <person name="Khan I.U."/>
            <person name="Li S."/>
            <person name="Li W.J."/>
        </authorList>
    </citation>
    <scope>NUCLEOTIDE SEQUENCE [LARGE SCALE GENOMIC DNA]</scope>
    <source>
        <strain evidence="8 9">NCCP-1664</strain>
    </source>
</reference>
<feature type="transmembrane region" description="Helical" evidence="6">
    <location>
        <begin position="275"/>
        <end position="294"/>
    </location>
</feature>
<dbReference type="PANTHER" id="PTHR11360">
    <property type="entry name" value="MONOCARBOXYLATE TRANSPORTER"/>
    <property type="match status" value="1"/>
</dbReference>
<feature type="transmembrane region" description="Helical" evidence="6">
    <location>
        <begin position="403"/>
        <end position="425"/>
    </location>
</feature>
<evidence type="ECO:0000256" key="2">
    <source>
        <dbReference type="ARBA" id="ARBA00022692"/>
    </source>
</evidence>
<evidence type="ECO:0000313" key="9">
    <source>
        <dbReference type="Proteomes" id="UP000325307"/>
    </source>
</evidence>